<protein>
    <recommendedName>
        <fullName evidence="11">Aminopeptidase</fullName>
        <ecNumber evidence="11">3.4.11.-</ecNumber>
    </recommendedName>
</protein>
<dbReference type="EC" id="3.4.11.-" evidence="11"/>
<dbReference type="Gene3D" id="2.60.40.1910">
    <property type="match status" value="1"/>
</dbReference>
<keyword evidence="3 11" id="KW-0645">Protease</keyword>
<evidence type="ECO:0000256" key="1">
    <source>
        <dbReference type="ARBA" id="ARBA00010136"/>
    </source>
</evidence>
<comment type="similarity">
    <text evidence="1 11">Belongs to the peptidase M1 family.</text>
</comment>
<keyword evidence="17" id="KW-1185">Reference proteome</keyword>
<keyword evidence="12" id="KW-0732">Signal</keyword>
<feature type="binding site" evidence="9">
    <location>
        <position position="424"/>
    </location>
    <ligand>
        <name>Zn(2+)</name>
        <dbReference type="ChEBI" id="CHEBI:29105"/>
        <note>catalytic</note>
    </ligand>
</feature>
<evidence type="ECO:0000256" key="9">
    <source>
        <dbReference type="PIRSR" id="PIRSR634016-3"/>
    </source>
</evidence>
<feature type="binding site" evidence="9">
    <location>
        <position position="428"/>
    </location>
    <ligand>
        <name>Zn(2+)</name>
        <dbReference type="ChEBI" id="CHEBI:29105"/>
        <note>catalytic</note>
    </ligand>
</feature>
<dbReference type="GO" id="GO:0006508">
    <property type="term" value="P:proteolysis"/>
    <property type="evidence" value="ECO:0007669"/>
    <property type="project" value="UniProtKB-KW"/>
</dbReference>
<evidence type="ECO:0000256" key="8">
    <source>
        <dbReference type="PIRSR" id="PIRSR634016-1"/>
    </source>
</evidence>
<dbReference type="GO" id="GO:0043171">
    <property type="term" value="P:peptide catabolic process"/>
    <property type="evidence" value="ECO:0007669"/>
    <property type="project" value="TreeGrafter"/>
</dbReference>
<dbReference type="OrthoDB" id="6153209at2759"/>
<keyword evidence="2 11" id="KW-0031">Aminopeptidase</keyword>
<dbReference type="Pfam" id="PF17900">
    <property type="entry name" value="Peptidase_M1_N"/>
    <property type="match status" value="1"/>
</dbReference>
<dbReference type="InterPro" id="IPR050344">
    <property type="entry name" value="Peptidase_M1_aminopeptidases"/>
</dbReference>
<feature type="domain" description="Aminopeptidase N-like N-terminal" evidence="15">
    <location>
        <begin position="192"/>
        <end position="320"/>
    </location>
</feature>
<evidence type="ECO:0000259" key="15">
    <source>
        <dbReference type="Pfam" id="PF17900"/>
    </source>
</evidence>
<dbReference type="SUPFAM" id="SSF55486">
    <property type="entry name" value="Metalloproteases ('zincins'), catalytic domain"/>
    <property type="match status" value="1"/>
</dbReference>
<dbReference type="InterPro" id="IPR034016">
    <property type="entry name" value="M1_APN-typ"/>
</dbReference>
<evidence type="ECO:0000256" key="6">
    <source>
        <dbReference type="ARBA" id="ARBA00022833"/>
    </source>
</evidence>
<evidence type="ECO:0000256" key="3">
    <source>
        <dbReference type="ARBA" id="ARBA00022670"/>
    </source>
</evidence>
<dbReference type="Gene3D" id="1.10.390.10">
    <property type="entry name" value="Neutral Protease Domain 2"/>
    <property type="match status" value="1"/>
</dbReference>
<evidence type="ECO:0000256" key="7">
    <source>
        <dbReference type="ARBA" id="ARBA00023049"/>
    </source>
</evidence>
<comment type="cofactor">
    <cofactor evidence="9 11">
        <name>Zn(2+)</name>
        <dbReference type="ChEBI" id="CHEBI:29105"/>
    </cofactor>
    <text evidence="9 11">Binds 1 zinc ion per subunit.</text>
</comment>
<dbReference type="PANTHER" id="PTHR11533:SF294">
    <property type="entry name" value="THYROTROPIN-RELEASING HORMONE-DEGRADING ECTOENZYME"/>
    <property type="match status" value="1"/>
</dbReference>
<dbReference type="Pfam" id="PF11838">
    <property type="entry name" value="ERAP1_C"/>
    <property type="match status" value="1"/>
</dbReference>
<name>A0A9D3Y1E4_DREPO</name>
<dbReference type="Gene3D" id="2.60.40.1730">
    <property type="entry name" value="tricorn interacting facor f3 domain"/>
    <property type="match status" value="2"/>
</dbReference>
<reference evidence="16" key="2">
    <citation type="submission" date="2020-11" db="EMBL/GenBank/DDBJ databases">
        <authorList>
            <person name="McCartney M.A."/>
            <person name="Auch B."/>
            <person name="Kono T."/>
            <person name="Mallez S."/>
            <person name="Becker A."/>
            <person name="Gohl D.M."/>
            <person name="Silverstein K.A.T."/>
            <person name="Koren S."/>
            <person name="Bechman K.B."/>
            <person name="Herman A."/>
            <person name="Abrahante J.E."/>
            <person name="Garbe J."/>
        </authorList>
    </citation>
    <scope>NUCLEOTIDE SEQUENCE</scope>
    <source>
        <strain evidence="16">Duluth1</strain>
        <tissue evidence="16">Whole animal</tissue>
    </source>
</reference>
<dbReference type="InterPro" id="IPR014782">
    <property type="entry name" value="Peptidase_M1_dom"/>
</dbReference>
<dbReference type="Proteomes" id="UP000828390">
    <property type="component" value="Unassembled WGS sequence"/>
</dbReference>
<evidence type="ECO:0000256" key="2">
    <source>
        <dbReference type="ARBA" id="ARBA00022438"/>
    </source>
</evidence>
<feature type="domain" description="Peptidase M1 membrane alanine aminopeptidase" evidence="13">
    <location>
        <begin position="356"/>
        <end position="578"/>
    </location>
</feature>
<dbReference type="PANTHER" id="PTHR11533">
    <property type="entry name" value="PROTEASE M1 ZINC METALLOPROTEASE"/>
    <property type="match status" value="1"/>
</dbReference>
<feature type="domain" description="ERAP1-like C-terminal" evidence="14">
    <location>
        <begin position="661"/>
        <end position="950"/>
    </location>
</feature>
<keyword evidence="4 9" id="KW-0479">Metal-binding</keyword>
<dbReference type="EMBL" id="JAIWYP010000025">
    <property type="protein sequence ID" value="KAH3692157.1"/>
    <property type="molecule type" value="Genomic_DNA"/>
</dbReference>
<dbReference type="Pfam" id="PF01433">
    <property type="entry name" value="Peptidase_M1"/>
    <property type="match status" value="1"/>
</dbReference>
<dbReference type="Gene3D" id="1.25.50.20">
    <property type="match status" value="1"/>
</dbReference>
<dbReference type="AlphaFoldDB" id="A0A9D3Y1E4"/>
<gene>
    <name evidence="16" type="ORF">DPMN_193970</name>
</gene>
<dbReference type="PRINTS" id="PR00756">
    <property type="entry name" value="ALADIPTASE"/>
</dbReference>
<comment type="caution">
    <text evidence="16">The sequence shown here is derived from an EMBL/GenBank/DDBJ whole genome shotgun (WGS) entry which is preliminary data.</text>
</comment>
<evidence type="ECO:0000256" key="10">
    <source>
        <dbReference type="PIRSR" id="PIRSR634016-4"/>
    </source>
</evidence>
<evidence type="ECO:0000256" key="12">
    <source>
        <dbReference type="SAM" id="SignalP"/>
    </source>
</evidence>
<evidence type="ECO:0000256" key="4">
    <source>
        <dbReference type="ARBA" id="ARBA00022723"/>
    </source>
</evidence>
<dbReference type="InterPro" id="IPR001930">
    <property type="entry name" value="Peptidase_M1"/>
</dbReference>
<dbReference type="GO" id="GO:0070006">
    <property type="term" value="F:metalloaminopeptidase activity"/>
    <property type="evidence" value="ECO:0007669"/>
    <property type="project" value="TreeGrafter"/>
</dbReference>
<proteinExistence type="inferred from homology"/>
<evidence type="ECO:0000259" key="13">
    <source>
        <dbReference type="Pfam" id="PF01433"/>
    </source>
</evidence>
<evidence type="ECO:0000256" key="11">
    <source>
        <dbReference type="RuleBase" id="RU364040"/>
    </source>
</evidence>
<dbReference type="SUPFAM" id="SSF63737">
    <property type="entry name" value="Leukotriene A4 hydrolase N-terminal domain"/>
    <property type="match status" value="1"/>
</dbReference>
<dbReference type="InterPro" id="IPR027268">
    <property type="entry name" value="Peptidase_M4/M1_CTD_sf"/>
</dbReference>
<dbReference type="FunFam" id="1.10.390.10:FF:000006">
    <property type="entry name" value="Puromycin-sensitive aminopeptidase"/>
    <property type="match status" value="1"/>
</dbReference>
<dbReference type="GO" id="GO:0005737">
    <property type="term" value="C:cytoplasm"/>
    <property type="evidence" value="ECO:0007669"/>
    <property type="project" value="TreeGrafter"/>
</dbReference>
<evidence type="ECO:0000256" key="5">
    <source>
        <dbReference type="ARBA" id="ARBA00022801"/>
    </source>
</evidence>
<feature type="chain" id="PRO_5039535559" description="Aminopeptidase" evidence="12">
    <location>
        <begin position="22"/>
        <end position="987"/>
    </location>
</feature>
<dbReference type="InterPro" id="IPR045357">
    <property type="entry name" value="Aminopeptidase_N-like_N"/>
</dbReference>
<reference evidence="16" key="1">
    <citation type="journal article" date="2019" name="bioRxiv">
        <title>The Genome of the Zebra Mussel, Dreissena polymorpha: A Resource for Invasive Species Research.</title>
        <authorList>
            <person name="McCartney M.A."/>
            <person name="Auch B."/>
            <person name="Kono T."/>
            <person name="Mallez S."/>
            <person name="Zhang Y."/>
            <person name="Obille A."/>
            <person name="Becker A."/>
            <person name="Abrahante J.E."/>
            <person name="Garbe J."/>
            <person name="Badalamenti J.P."/>
            <person name="Herman A."/>
            <person name="Mangelson H."/>
            <person name="Liachko I."/>
            <person name="Sullivan S."/>
            <person name="Sone E.D."/>
            <person name="Koren S."/>
            <person name="Silverstein K.A.T."/>
            <person name="Beckman K.B."/>
            <person name="Gohl D.M."/>
        </authorList>
    </citation>
    <scope>NUCLEOTIDE SEQUENCE</scope>
    <source>
        <strain evidence="16">Duluth1</strain>
        <tissue evidence="16">Whole animal</tissue>
    </source>
</reference>
<feature type="signal peptide" evidence="12">
    <location>
        <begin position="1"/>
        <end position="21"/>
    </location>
</feature>
<dbReference type="GO" id="GO:0016020">
    <property type="term" value="C:membrane"/>
    <property type="evidence" value="ECO:0007669"/>
    <property type="project" value="TreeGrafter"/>
</dbReference>
<feature type="active site" description="Proton acceptor" evidence="8">
    <location>
        <position position="425"/>
    </location>
</feature>
<keyword evidence="7 11" id="KW-0482">Metalloprotease</keyword>
<feature type="site" description="Transition state stabilizer" evidence="10">
    <location>
        <position position="513"/>
    </location>
</feature>
<keyword evidence="5 11" id="KW-0378">Hydrolase</keyword>
<dbReference type="GO" id="GO:0005615">
    <property type="term" value="C:extracellular space"/>
    <property type="evidence" value="ECO:0007669"/>
    <property type="project" value="TreeGrafter"/>
</dbReference>
<evidence type="ECO:0000259" key="14">
    <source>
        <dbReference type="Pfam" id="PF11838"/>
    </source>
</evidence>
<sequence length="987" mass="113769">MQKLFSLICLYLSIGLSQAKARSDYDAVAKECTTSLSDFPDIRLPGALRPERYHLDIVPSTNGPPYIFHCTTTIILICNEPTEYIRLHSLNQLFLSIRLELLPDDYIFTNNWTHAYQHETDISNHTSPFYNFDTFYEFVKGRFVGTQNSEVDQFLAGNSTIFEELNKPNEQNEPNGKASKTEREISGYSIISCSQTPHEMIEMQVNKPLTTGRVYKLELKTMSIITSDSIGLYHAAFTDKVTGAESDVLTTMFEPTRARYVFPCFDEPDFKAVFTATITRAENKISIMNLPRRMTLGPDANGNYVDVFDEPRDVRMSTYLLTFAIGEFDSIEGNYNDIQTRVFGHRSFINDAQLILDVTKLGLEFFEHYFQIPYVFPKLDSVVVPKMDFGGMEHWGLVTYNRKAAIFENIDSYSFVNLNTLVAHEVAHQWFGNLVSPSWWDDLWLNEGFATYMMYFAMDKMSPDLQIADLFFTSPVRGIHEVMTVDQKNNSHPIYVPVKEPQEIEEIFDVISYAKGGAVIKMMAFFLGEGTFQNGLKRYLIKHSFSTASHNDLWVALSEQAKEDGLPMTDVKSVMDTWILEPHYPVVMVTIADDMSSVCFEQSVFVETAGQESRADDVIWQIPIACTSATELDFEKGPDDIMWLQEKRQCFAIDILAPGDWLLCNVKQEGFYRVNYSLENWRRLTDQLNLDHTVIHSINRAQLINDAWELNKMGHVTASVALETLEYLEKEAEYLPWKTASLHLEYLDQLLQLSRHYGQFRIYMKSKLERVYCKSSHRSTLQQRMLHRTVTRWACEFDLPSCIQDMLDIYTAHVQDENIQIEADILNTVFCVAEREGQYVPLSKRKEAPFQNEVDAEMLASGCVRTPWEIMESLDFQLHQPFPNKGVLDRLTATPTGRLVATLYMLDRWPDIANMSTAEPYTTVLFVQELVEKISTQWELQQVENVLNIDDVGRAILVQQKGLITARINYWEEIQDEVISWLYRPRE</sequence>
<keyword evidence="6 9" id="KW-0862">Zinc</keyword>
<feature type="binding site" evidence="9">
    <location>
        <position position="447"/>
    </location>
    <ligand>
        <name>Zn(2+)</name>
        <dbReference type="ChEBI" id="CHEBI:29105"/>
        <note>catalytic</note>
    </ligand>
</feature>
<accession>A0A9D3Y1E4</accession>
<dbReference type="GO" id="GO:0008270">
    <property type="term" value="F:zinc ion binding"/>
    <property type="evidence" value="ECO:0007669"/>
    <property type="project" value="UniProtKB-UniRule"/>
</dbReference>
<evidence type="ECO:0000313" key="16">
    <source>
        <dbReference type="EMBL" id="KAH3692157.1"/>
    </source>
</evidence>
<dbReference type="GO" id="GO:0042277">
    <property type="term" value="F:peptide binding"/>
    <property type="evidence" value="ECO:0007669"/>
    <property type="project" value="TreeGrafter"/>
</dbReference>
<organism evidence="16 17">
    <name type="scientific">Dreissena polymorpha</name>
    <name type="common">Zebra mussel</name>
    <name type="synonym">Mytilus polymorpha</name>
    <dbReference type="NCBI Taxonomy" id="45954"/>
    <lineage>
        <taxon>Eukaryota</taxon>
        <taxon>Metazoa</taxon>
        <taxon>Spiralia</taxon>
        <taxon>Lophotrochozoa</taxon>
        <taxon>Mollusca</taxon>
        <taxon>Bivalvia</taxon>
        <taxon>Autobranchia</taxon>
        <taxon>Heteroconchia</taxon>
        <taxon>Euheterodonta</taxon>
        <taxon>Imparidentia</taxon>
        <taxon>Neoheterodontei</taxon>
        <taxon>Myida</taxon>
        <taxon>Dreissenoidea</taxon>
        <taxon>Dreissenidae</taxon>
        <taxon>Dreissena</taxon>
    </lineage>
</organism>
<dbReference type="InterPro" id="IPR024571">
    <property type="entry name" value="ERAP1-like_C_dom"/>
</dbReference>
<dbReference type="InterPro" id="IPR042097">
    <property type="entry name" value="Aminopeptidase_N-like_N_sf"/>
</dbReference>
<dbReference type="CDD" id="cd09601">
    <property type="entry name" value="M1_APN-Q_like"/>
    <property type="match status" value="1"/>
</dbReference>
<evidence type="ECO:0000313" key="17">
    <source>
        <dbReference type="Proteomes" id="UP000828390"/>
    </source>
</evidence>